<feature type="region of interest" description="Disordered" evidence="1">
    <location>
        <begin position="274"/>
        <end position="336"/>
    </location>
</feature>
<dbReference type="Proteomes" id="UP000016922">
    <property type="component" value="Unassembled WGS sequence"/>
</dbReference>
<feature type="compositionally biased region" description="Polar residues" evidence="1">
    <location>
        <begin position="95"/>
        <end position="116"/>
    </location>
</feature>
<protein>
    <submittedName>
        <fullName evidence="2">Uncharacterized protein</fullName>
    </submittedName>
</protein>
<feature type="compositionally biased region" description="Acidic residues" evidence="1">
    <location>
        <begin position="117"/>
        <end position="141"/>
    </location>
</feature>
<feature type="compositionally biased region" description="Acidic residues" evidence="1">
    <location>
        <begin position="316"/>
        <end position="327"/>
    </location>
</feature>
<sequence length="359" mass="39305">MSVTMDQGADALLQAALARPSPEELSDIEVDGDGSSSLSEIEDKDAEQDEDIEGSDDELSNISDDENEENDSEAETERLEESPNKFRPQKDVVLSSHNGNTSYDHTPSKLHNQITAEDQEDDDDDDEDPLSEAELSMDESPESPKSSNHEDADEVPTAPTSLDDSSGENKNLLSIESDTRKRKRSIMAGSGLEEELGEPLRKRTGSVMKTGDEYAVDDDTQQEEDLDIEPNHLSGNISGDEGGVVIEDGLAEGIEEVLQATAVAAGIDTAVSPKKRGRKRRKGIENGVHNAEEPENVLEAEAIVNGQDDLRRGEEDNAENEGDDEADAAQKNEEELEKRRIALEQLGAIERQFTTFRDR</sequence>
<dbReference type="KEGG" id="glz:GLAREA_12339"/>
<accession>S3DZ08</accession>
<dbReference type="eggNOG" id="ENOG502S14R">
    <property type="taxonomic scope" value="Eukaryota"/>
</dbReference>
<proteinExistence type="predicted"/>
<feature type="compositionally biased region" description="Acidic residues" evidence="1">
    <location>
        <begin position="214"/>
        <end position="228"/>
    </location>
</feature>
<dbReference type="EMBL" id="KE145361">
    <property type="protein sequence ID" value="EPE31583.1"/>
    <property type="molecule type" value="Genomic_DNA"/>
</dbReference>
<gene>
    <name evidence="2" type="ORF">GLAREA_12339</name>
</gene>
<dbReference type="RefSeq" id="XP_008081312.1">
    <property type="nucleotide sequence ID" value="XM_008083121.1"/>
</dbReference>
<feature type="compositionally biased region" description="Polar residues" evidence="1">
    <location>
        <begin position="158"/>
        <end position="176"/>
    </location>
</feature>
<name>S3DZ08_GLAL2</name>
<evidence type="ECO:0000313" key="3">
    <source>
        <dbReference type="Proteomes" id="UP000016922"/>
    </source>
</evidence>
<feature type="compositionally biased region" description="Low complexity" evidence="1">
    <location>
        <begin position="1"/>
        <end position="18"/>
    </location>
</feature>
<evidence type="ECO:0000313" key="2">
    <source>
        <dbReference type="EMBL" id="EPE31583.1"/>
    </source>
</evidence>
<evidence type="ECO:0000256" key="1">
    <source>
        <dbReference type="SAM" id="MobiDB-lite"/>
    </source>
</evidence>
<feature type="compositionally biased region" description="Acidic residues" evidence="1">
    <location>
        <begin position="40"/>
        <end position="74"/>
    </location>
</feature>
<dbReference type="STRING" id="1116229.S3DZ08"/>
<feature type="region of interest" description="Disordered" evidence="1">
    <location>
        <begin position="1"/>
        <end position="240"/>
    </location>
</feature>
<dbReference type="AlphaFoldDB" id="S3DZ08"/>
<keyword evidence="3" id="KW-1185">Reference proteome</keyword>
<organism evidence="2 3">
    <name type="scientific">Glarea lozoyensis (strain ATCC 20868 / MF5171)</name>
    <dbReference type="NCBI Taxonomy" id="1116229"/>
    <lineage>
        <taxon>Eukaryota</taxon>
        <taxon>Fungi</taxon>
        <taxon>Dikarya</taxon>
        <taxon>Ascomycota</taxon>
        <taxon>Pezizomycotina</taxon>
        <taxon>Leotiomycetes</taxon>
        <taxon>Helotiales</taxon>
        <taxon>Helotiaceae</taxon>
        <taxon>Glarea</taxon>
    </lineage>
</organism>
<dbReference type="GeneID" id="19471380"/>
<reference evidence="2 3" key="1">
    <citation type="journal article" date="2013" name="BMC Genomics">
        <title>Genomics-driven discovery of the pneumocandin biosynthetic gene cluster in the fungus Glarea lozoyensis.</title>
        <authorList>
            <person name="Chen L."/>
            <person name="Yue Q."/>
            <person name="Zhang X."/>
            <person name="Xiang M."/>
            <person name="Wang C."/>
            <person name="Li S."/>
            <person name="Che Y."/>
            <person name="Ortiz-Lopez F.J."/>
            <person name="Bills G.F."/>
            <person name="Liu X."/>
            <person name="An Z."/>
        </authorList>
    </citation>
    <scope>NUCLEOTIDE SEQUENCE [LARGE SCALE GENOMIC DNA]</scope>
    <source>
        <strain evidence="3">ATCC 20868 / MF5171</strain>
    </source>
</reference>
<dbReference type="OrthoDB" id="20886at2759"/>
<dbReference type="HOGENOM" id="CLU_773996_0_0_1"/>
<feature type="compositionally biased region" description="Basic and acidic residues" evidence="1">
    <location>
        <begin position="75"/>
        <end position="90"/>
    </location>
</feature>